<dbReference type="PANTHER" id="PTHR30404:SF0">
    <property type="entry name" value="N-ACETYLMURAMOYL-L-ALANINE AMIDASE AMIC"/>
    <property type="match status" value="1"/>
</dbReference>
<keyword evidence="1 4" id="KW-0378">Hydrolase</keyword>
<dbReference type="EC" id="3.5.1.28" evidence="4"/>
<sequence length="253" mass="28183">MRKKIVFGMAIISLVAIIVLCQKAGVRLKETFRESEETNSGAVIGMKEKENEKSDKKERGEKQGEAHKKRTVVVDAGHGGPDGGKTGVNGKLEKELNLIIAEKVKKLLEEEGIAVIMTREEDGWLAETRIGDLKERVRIMNESKADLAVSIHQNSYHEESVFGAQVFYYTTSGEGKAAAEILQNELLEIDPENKKREKANNTYYILKKTEVPTVIVECGFLSNHKEAEKLSDEAYQGKIAEAVVKGIKSFFLK</sequence>
<dbReference type="GO" id="GO:0009253">
    <property type="term" value="P:peptidoglycan catabolic process"/>
    <property type="evidence" value="ECO:0007669"/>
    <property type="project" value="InterPro"/>
</dbReference>
<organism evidence="4 6">
    <name type="scientific">[Ruminococcus] torques</name>
    <dbReference type="NCBI Taxonomy" id="33039"/>
    <lineage>
        <taxon>Bacteria</taxon>
        <taxon>Bacillati</taxon>
        <taxon>Bacillota</taxon>
        <taxon>Clostridia</taxon>
        <taxon>Lachnospirales</taxon>
        <taxon>Lachnospiraceae</taxon>
        <taxon>Mediterraneibacter</taxon>
    </lineage>
</organism>
<dbReference type="Proteomes" id="UP000292665">
    <property type="component" value="Unassembled WGS sequence"/>
</dbReference>
<dbReference type="Proteomes" id="UP000095787">
    <property type="component" value="Unassembled WGS sequence"/>
</dbReference>
<dbReference type="AlphaFoldDB" id="A0A174EDQ3"/>
<reference evidence="4 6" key="1">
    <citation type="submission" date="2015-09" db="EMBL/GenBank/DDBJ databases">
        <authorList>
            <consortium name="Pathogen Informatics"/>
        </authorList>
    </citation>
    <scope>NUCLEOTIDE SEQUENCE [LARGE SCALE GENOMIC DNA]</scope>
    <source>
        <strain evidence="4 6">2789STDY5834841</strain>
    </source>
</reference>
<evidence type="ECO:0000256" key="1">
    <source>
        <dbReference type="ARBA" id="ARBA00022801"/>
    </source>
</evidence>
<feature type="compositionally biased region" description="Basic and acidic residues" evidence="2">
    <location>
        <begin position="46"/>
        <end position="66"/>
    </location>
</feature>
<proteinExistence type="predicted"/>
<dbReference type="RefSeq" id="WP_009320448.1">
    <property type="nucleotide sequence ID" value="NZ_AP028249.1"/>
</dbReference>
<evidence type="ECO:0000259" key="3">
    <source>
        <dbReference type="SMART" id="SM00646"/>
    </source>
</evidence>
<dbReference type="CDD" id="cd02696">
    <property type="entry name" value="MurNAc-LAA"/>
    <property type="match status" value="1"/>
</dbReference>
<feature type="domain" description="MurNAc-LAA" evidence="3">
    <location>
        <begin position="137"/>
        <end position="248"/>
    </location>
</feature>
<evidence type="ECO:0000313" key="5">
    <source>
        <dbReference type="EMBL" id="RYS76142.1"/>
    </source>
</evidence>
<dbReference type="GeneID" id="97330491"/>
<dbReference type="EMBL" id="CYZO01000036">
    <property type="protein sequence ID" value="CUO35841.1"/>
    <property type="molecule type" value="Genomic_DNA"/>
</dbReference>
<dbReference type="SUPFAM" id="SSF53187">
    <property type="entry name" value="Zn-dependent exopeptidases"/>
    <property type="match status" value="1"/>
</dbReference>
<reference evidence="5 7" key="2">
    <citation type="journal article" date="2019" name="Science, e1252229">
        <title>Invertible promoters mediate bacterial phase variation, antibiotic resistance, and host adaptation in the gut.</title>
        <authorList>
            <person name="Jiang X."/>
            <person name="Hall A.B."/>
            <person name="Arthur T.D."/>
            <person name="Plichta D.R."/>
            <person name="Covington C.T."/>
            <person name="Poyet M."/>
            <person name="Crothers J."/>
            <person name="Moses P.L."/>
            <person name="Tolonen A.C."/>
            <person name="Vlamakis H."/>
            <person name="Alm E.J."/>
            <person name="Xavier R.J."/>
        </authorList>
    </citation>
    <scope>NUCLEOTIDE SEQUENCE [LARGE SCALE GENOMIC DNA]</scope>
    <source>
        <strain evidence="7">aa_0143</strain>
        <strain evidence="5">Aa_0143</strain>
    </source>
</reference>
<dbReference type="InterPro" id="IPR050695">
    <property type="entry name" value="N-acetylmuramoyl_amidase_3"/>
</dbReference>
<dbReference type="Gene3D" id="3.40.630.40">
    <property type="entry name" value="Zn-dependent exopeptidases"/>
    <property type="match status" value="1"/>
</dbReference>
<protein>
    <submittedName>
        <fullName evidence="4 5">N-acetylmuramoyl-L-alanine amidase</fullName>
        <ecNumber evidence="4">3.5.1.28</ecNumber>
    </submittedName>
</protein>
<dbReference type="EMBL" id="RCYR01000052">
    <property type="protein sequence ID" value="RYS76142.1"/>
    <property type="molecule type" value="Genomic_DNA"/>
</dbReference>
<dbReference type="GO" id="GO:0030288">
    <property type="term" value="C:outer membrane-bounded periplasmic space"/>
    <property type="evidence" value="ECO:0007669"/>
    <property type="project" value="TreeGrafter"/>
</dbReference>
<accession>A0A174EDQ3</accession>
<dbReference type="GO" id="GO:0008745">
    <property type="term" value="F:N-acetylmuramoyl-L-alanine amidase activity"/>
    <property type="evidence" value="ECO:0007669"/>
    <property type="project" value="UniProtKB-EC"/>
</dbReference>
<dbReference type="PANTHER" id="PTHR30404">
    <property type="entry name" value="N-ACETYLMURAMOYL-L-ALANINE AMIDASE"/>
    <property type="match status" value="1"/>
</dbReference>
<name>A0A174EDQ3_9FIRM</name>
<evidence type="ECO:0000256" key="2">
    <source>
        <dbReference type="SAM" id="MobiDB-lite"/>
    </source>
</evidence>
<gene>
    <name evidence="4" type="primary">lytC_2</name>
    <name evidence="5" type="ORF">EAI93_13580</name>
    <name evidence="4" type="ORF">ERS852456_02336</name>
</gene>
<dbReference type="SMART" id="SM00646">
    <property type="entry name" value="Ami_3"/>
    <property type="match status" value="1"/>
</dbReference>
<evidence type="ECO:0000313" key="6">
    <source>
        <dbReference type="Proteomes" id="UP000095787"/>
    </source>
</evidence>
<evidence type="ECO:0000313" key="7">
    <source>
        <dbReference type="Proteomes" id="UP000292665"/>
    </source>
</evidence>
<feature type="region of interest" description="Disordered" evidence="2">
    <location>
        <begin position="37"/>
        <end position="69"/>
    </location>
</feature>
<dbReference type="Pfam" id="PF01520">
    <property type="entry name" value="Amidase_3"/>
    <property type="match status" value="1"/>
</dbReference>
<evidence type="ECO:0000313" key="4">
    <source>
        <dbReference type="EMBL" id="CUO35841.1"/>
    </source>
</evidence>
<dbReference type="InterPro" id="IPR002508">
    <property type="entry name" value="MurNAc-LAA_cat"/>
</dbReference>